<dbReference type="GO" id="GO:0000421">
    <property type="term" value="C:autophagosome membrane"/>
    <property type="evidence" value="ECO:0007669"/>
    <property type="project" value="TreeGrafter"/>
</dbReference>
<dbReference type="Pfam" id="PF04110">
    <property type="entry name" value="APG12"/>
    <property type="match status" value="1"/>
</dbReference>
<keyword evidence="8" id="KW-1185">Reference proteome</keyword>
<dbReference type="InterPro" id="IPR007242">
    <property type="entry name" value="Atg12"/>
</dbReference>
<dbReference type="GO" id="GO:0015031">
    <property type="term" value="P:protein transport"/>
    <property type="evidence" value="ECO:0007669"/>
    <property type="project" value="UniProtKB-KW"/>
</dbReference>
<protein>
    <recommendedName>
        <fullName evidence="2 6">Ubiquitin-like protein ATG12</fullName>
    </recommendedName>
</protein>
<dbReference type="FunCoup" id="A0A165CTA9">
    <property type="interactions" value="208"/>
</dbReference>
<dbReference type="EMBL" id="KV424111">
    <property type="protein sequence ID" value="KZT51358.1"/>
    <property type="molecule type" value="Genomic_DNA"/>
</dbReference>
<comment type="similarity">
    <text evidence="1 6">Belongs to the ATG12 family.</text>
</comment>
<dbReference type="GO" id="GO:0097352">
    <property type="term" value="P:autophagosome maturation"/>
    <property type="evidence" value="ECO:0007669"/>
    <property type="project" value="TreeGrafter"/>
</dbReference>
<comment type="subunit">
    <text evidence="6">Forms a conjugate with ATG5.</text>
</comment>
<organism evidence="7 8">
    <name type="scientific">Calocera cornea HHB12733</name>
    <dbReference type="NCBI Taxonomy" id="1353952"/>
    <lineage>
        <taxon>Eukaryota</taxon>
        <taxon>Fungi</taxon>
        <taxon>Dikarya</taxon>
        <taxon>Basidiomycota</taxon>
        <taxon>Agaricomycotina</taxon>
        <taxon>Dacrymycetes</taxon>
        <taxon>Dacrymycetales</taxon>
        <taxon>Dacrymycetaceae</taxon>
        <taxon>Calocera</taxon>
    </lineage>
</organism>
<dbReference type="AlphaFoldDB" id="A0A165CTA9"/>
<evidence type="ECO:0000256" key="3">
    <source>
        <dbReference type="ARBA" id="ARBA00022499"/>
    </source>
</evidence>
<comment type="subcellular location">
    <subcellularLocation>
        <location evidence="6">Preautophagosomal structure membrane</location>
        <topology evidence="6">Peripheral membrane protein</topology>
    </subcellularLocation>
</comment>
<evidence type="ECO:0000256" key="5">
    <source>
        <dbReference type="ARBA" id="ARBA00023006"/>
    </source>
</evidence>
<dbReference type="PANTHER" id="PTHR13385:SF0">
    <property type="entry name" value="UBIQUITIN-LIKE PROTEIN ATG12"/>
    <property type="match status" value="1"/>
</dbReference>
<dbReference type="OrthoDB" id="10003551at2759"/>
<keyword evidence="3 6" id="KW-1017">Isopeptide bond</keyword>
<reference evidence="7 8" key="1">
    <citation type="journal article" date="2016" name="Mol. Biol. Evol.">
        <title>Comparative Genomics of Early-Diverging Mushroom-Forming Fungi Provides Insights into the Origins of Lignocellulose Decay Capabilities.</title>
        <authorList>
            <person name="Nagy L.G."/>
            <person name="Riley R."/>
            <person name="Tritt A."/>
            <person name="Adam C."/>
            <person name="Daum C."/>
            <person name="Floudas D."/>
            <person name="Sun H."/>
            <person name="Yadav J.S."/>
            <person name="Pangilinan J."/>
            <person name="Larsson K.H."/>
            <person name="Matsuura K."/>
            <person name="Barry K."/>
            <person name="Labutti K."/>
            <person name="Kuo R."/>
            <person name="Ohm R.A."/>
            <person name="Bhattacharya S.S."/>
            <person name="Shirouzu T."/>
            <person name="Yoshinaga Y."/>
            <person name="Martin F.M."/>
            <person name="Grigoriev I.V."/>
            <person name="Hibbett D.S."/>
        </authorList>
    </citation>
    <scope>NUCLEOTIDE SEQUENCE [LARGE SCALE GENOMIC DNA]</scope>
    <source>
        <strain evidence="7 8">HHB12733</strain>
    </source>
</reference>
<keyword evidence="6" id="KW-0472">Membrane</keyword>
<sequence length="73" mass="8327">MRQNYYRITASNRFQAVIQFLRKELGWKASDPLFTYINSAFSPAPDDTVANLYKCFATEGHLIVNYSSTAAWG</sequence>
<gene>
    <name evidence="7" type="ORF">CALCODRAFT_503609</name>
</gene>
<dbReference type="GO" id="GO:0019776">
    <property type="term" value="F:Atg8-family ligase activity"/>
    <property type="evidence" value="ECO:0007669"/>
    <property type="project" value="TreeGrafter"/>
</dbReference>
<evidence type="ECO:0000256" key="6">
    <source>
        <dbReference type="RuleBase" id="RU361201"/>
    </source>
</evidence>
<dbReference type="SUPFAM" id="SSF54236">
    <property type="entry name" value="Ubiquitin-like"/>
    <property type="match status" value="1"/>
</dbReference>
<evidence type="ECO:0000256" key="4">
    <source>
        <dbReference type="ARBA" id="ARBA00022786"/>
    </source>
</evidence>
<comment type="function">
    <text evidence="6">Ubiquitin-like protein involved in cytoplasm to vacuole transport (Cvt), autophagy vesicles formation, mitophagy, and nucleophagy.</text>
</comment>
<evidence type="ECO:0000256" key="2">
    <source>
        <dbReference type="ARBA" id="ARBA00015875"/>
    </source>
</evidence>
<dbReference type="STRING" id="1353952.A0A165CTA9"/>
<keyword evidence="6" id="KW-0813">Transport</keyword>
<keyword evidence="6" id="KW-0653">Protein transport</keyword>
<dbReference type="InParanoid" id="A0A165CTA9"/>
<evidence type="ECO:0000256" key="1">
    <source>
        <dbReference type="ARBA" id="ARBA00007778"/>
    </source>
</evidence>
<name>A0A165CTA9_9BASI</name>
<dbReference type="GO" id="GO:0000422">
    <property type="term" value="P:autophagy of mitochondrion"/>
    <property type="evidence" value="ECO:0007669"/>
    <property type="project" value="TreeGrafter"/>
</dbReference>
<keyword evidence="5 6" id="KW-0072">Autophagy</keyword>
<dbReference type="GO" id="GO:0034727">
    <property type="term" value="P:piecemeal microautophagy of the nucleus"/>
    <property type="evidence" value="ECO:0007669"/>
    <property type="project" value="TreeGrafter"/>
</dbReference>
<accession>A0A165CTA9</accession>
<keyword evidence="4 6" id="KW-0833">Ubl conjugation pathway</keyword>
<dbReference type="GO" id="GO:0034274">
    <property type="term" value="C:Atg12-Atg5-Atg16 complex"/>
    <property type="evidence" value="ECO:0007669"/>
    <property type="project" value="TreeGrafter"/>
</dbReference>
<dbReference type="Proteomes" id="UP000076842">
    <property type="component" value="Unassembled WGS sequence"/>
</dbReference>
<dbReference type="GO" id="GO:0061723">
    <property type="term" value="P:glycophagy"/>
    <property type="evidence" value="ECO:0007669"/>
    <property type="project" value="TreeGrafter"/>
</dbReference>
<dbReference type="GO" id="GO:0034045">
    <property type="term" value="C:phagophore assembly site membrane"/>
    <property type="evidence" value="ECO:0007669"/>
    <property type="project" value="UniProtKB-SubCell"/>
</dbReference>
<dbReference type="PANTHER" id="PTHR13385">
    <property type="entry name" value="AUTOPHAGY PROTEIN 12"/>
    <property type="match status" value="1"/>
</dbReference>
<dbReference type="Gene3D" id="3.10.20.90">
    <property type="entry name" value="Phosphatidylinositol 3-kinase Catalytic Subunit, Chain A, domain 1"/>
    <property type="match status" value="1"/>
</dbReference>
<evidence type="ECO:0000313" key="8">
    <source>
        <dbReference type="Proteomes" id="UP000076842"/>
    </source>
</evidence>
<dbReference type="CDD" id="cd01612">
    <property type="entry name" value="Ubl_ATG12"/>
    <property type="match status" value="1"/>
</dbReference>
<dbReference type="InterPro" id="IPR029071">
    <property type="entry name" value="Ubiquitin-like_domsf"/>
</dbReference>
<evidence type="ECO:0000313" key="7">
    <source>
        <dbReference type="EMBL" id="KZT51358.1"/>
    </source>
</evidence>
<dbReference type="GO" id="GO:0000045">
    <property type="term" value="P:autophagosome assembly"/>
    <property type="evidence" value="ECO:0007669"/>
    <property type="project" value="InterPro"/>
</dbReference>
<proteinExistence type="inferred from homology"/>